<gene>
    <name evidence="7" type="ORF">SFK315_3017</name>
</gene>
<evidence type="ECO:0000256" key="4">
    <source>
        <dbReference type="ARBA" id="ARBA00023002"/>
    </source>
</evidence>
<comment type="cofactor">
    <cofactor evidence="1">
        <name>FAD</name>
        <dbReference type="ChEBI" id="CHEBI:57692"/>
    </cofactor>
</comment>
<dbReference type="PATRIC" id="fig|766150.3.peg.2943"/>
<dbReference type="AlphaFoldDB" id="I6CI68"/>
<dbReference type="SUPFAM" id="SSF51905">
    <property type="entry name" value="FAD/NAD(P)-binding domain"/>
    <property type="match status" value="1"/>
</dbReference>
<dbReference type="Gene3D" id="3.50.50.60">
    <property type="entry name" value="FAD/NAD(P)-binding domain"/>
    <property type="match status" value="1"/>
</dbReference>
<dbReference type="Pfam" id="PF00890">
    <property type="entry name" value="FAD_binding_2"/>
    <property type="match status" value="1"/>
</dbReference>
<dbReference type="EMBL" id="AKMY01000059">
    <property type="protein sequence ID" value="EIQ19210.1"/>
    <property type="molecule type" value="Genomic_DNA"/>
</dbReference>
<name>I6CI68_SHIFL</name>
<dbReference type="InterPro" id="IPR003953">
    <property type="entry name" value="FAD-dep_OxRdtase_2_FAD-bd"/>
</dbReference>
<keyword evidence="3" id="KW-0274">FAD</keyword>
<dbReference type="PANTHER" id="PTHR42716:SF2">
    <property type="entry name" value="L-ASPARTATE OXIDASE, CHLOROPLASTIC"/>
    <property type="match status" value="1"/>
</dbReference>
<dbReference type="PANTHER" id="PTHR42716">
    <property type="entry name" value="L-ASPARTATE OXIDASE"/>
    <property type="match status" value="1"/>
</dbReference>
<comment type="catalytic activity">
    <reaction evidence="5">
        <text>L-aspartate + O2 = iminosuccinate + H2O2</text>
        <dbReference type="Rhea" id="RHEA:25876"/>
        <dbReference type="ChEBI" id="CHEBI:15379"/>
        <dbReference type="ChEBI" id="CHEBI:16240"/>
        <dbReference type="ChEBI" id="CHEBI:29991"/>
        <dbReference type="ChEBI" id="CHEBI:77875"/>
        <dbReference type="EC" id="1.4.3.16"/>
    </reaction>
    <physiologicalReaction direction="left-to-right" evidence="5">
        <dbReference type="Rhea" id="RHEA:25877"/>
    </physiologicalReaction>
</comment>
<accession>I6CI68</accession>
<dbReference type="GO" id="GO:0034628">
    <property type="term" value="P:'de novo' NAD+ biosynthetic process from L-aspartate"/>
    <property type="evidence" value="ECO:0007669"/>
    <property type="project" value="TreeGrafter"/>
</dbReference>
<dbReference type="InterPro" id="IPR036188">
    <property type="entry name" value="FAD/NAD-bd_sf"/>
</dbReference>
<evidence type="ECO:0000259" key="6">
    <source>
        <dbReference type="Pfam" id="PF00890"/>
    </source>
</evidence>
<sequence length="187" mass="20207">MLIIGSDAAGLSLALRLADQHQVIVLSKGPVTEGSTFYAQGGIAAVFDETDSIDSHVEDTLIAGAGICDRHAVEFVASNARSCVQWLIDQGVLFDTHVQPNGEESYHLTREGGHSHRRILHAADATGREVQSTLVSKAQNHPNIRVLERSNAVDLIVSDKIGLPGTRRVRCTGNSGHYHLFFFQAAI</sequence>
<dbReference type="InterPro" id="IPR005288">
    <property type="entry name" value="NadB"/>
</dbReference>
<evidence type="ECO:0000256" key="2">
    <source>
        <dbReference type="ARBA" id="ARBA00022630"/>
    </source>
</evidence>
<organism evidence="7 8">
    <name type="scientific">Shigella flexneri K-315</name>
    <dbReference type="NCBI Taxonomy" id="766150"/>
    <lineage>
        <taxon>Bacteria</taxon>
        <taxon>Pseudomonadati</taxon>
        <taxon>Pseudomonadota</taxon>
        <taxon>Gammaproteobacteria</taxon>
        <taxon>Enterobacterales</taxon>
        <taxon>Enterobacteriaceae</taxon>
        <taxon>Shigella</taxon>
    </lineage>
</organism>
<evidence type="ECO:0000256" key="5">
    <source>
        <dbReference type="ARBA" id="ARBA00048305"/>
    </source>
</evidence>
<evidence type="ECO:0000313" key="8">
    <source>
        <dbReference type="Proteomes" id="UP000005407"/>
    </source>
</evidence>
<evidence type="ECO:0000313" key="7">
    <source>
        <dbReference type="EMBL" id="EIQ19210.1"/>
    </source>
</evidence>
<dbReference type="Proteomes" id="UP000005407">
    <property type="component" value="Unassembled WGS sequence"/>
</dbReference>
<keyword evidence="4 7" id="KW-0560">Oxidoreductase</keyword>
<keyword evidence="2" id="KW-0285">Flavoprotein</keyword>
<reference evidence="7 8" key="1">
    <citation type="submission" date="2012-03" db="EMBL/GenBank/DDBJ databases">
        <authorList>
            <person name="Rasko D."/>
            <person name="Redman J."/>
            <person name="Daugherty S.C."/>
            <person name="Tallon L."/>
            <person name="Sadzewicz L."/>
            <person name="Jones K."/>
            <person name="Santana-Cruz I."/>
            <person name="Liu X."/>
        </authorList>
    </citation>
    <scope>NUCLEOTIDE SEQUENCE [LARGE SCALE GENOMIC DNA]</scope>
    <source>
        <strain evidence="7 8">K-315</strain>
    </source>
</reference>
<evidence type="ECO:0000256" key="3">
    <source>
        <dbReference type="ARBA" id="ARBA00022827"/>
    </source>
</evidence>
<comment type="caution">
    <text evidence="7">The sequence shown here is derived from an EMBL/GenBank/DDBJ whole genome shotgun (WGS) entry which is preliminary data.</text>
</comment>
<dbReference type="EC" id="1.4.3.16" evidence="7"/>
<feature type="domain" description="FAD-dependent oxidoreductase 2 FAD-binding" evidence="6">
    <location>
        <begin position="2"/>
        <end position="173"/>
    </location>
</feature>
<dbReference type="GO" id="GO:0008734">
    <property type="term" value="F:L-aspartate oxidase activity"/>
    <property type="evidence" value="ECO:0007669"/>
    <property type="project" value="UniProtKB-EC"/>
</dbReference>
<protein>
    <submittedName>
        <fullName evidence="7">L-aspartate oxidase domain protein</fullName>
        <ecNumber evidence="7">1.4.3.16</ecNumber>
    </submittedName>
</protein>
<proteinExistence type="predicted"/>
<evidence type="ECO:0000256" key="1">
    <source>
        <dbReference type="ARBA" id="ARBA00001974"/>
    </source>
</evidence>